<dbReference type="InterPro" id="IPR050397">
    <property type="entry name" value="Env_Response_Regulators"/>
</dbReference>
<evidence type="ECO:0000256" key="1">
    <source>
        <dbReference type="ARBA" id="ARBA00023015"/>
    </source>
</evidence>
<keyword evidence="1" id="KW-0805">Transcription regulation</keyword>
<proteinExistence type="predicted"/>
<dbReference type="SUPFAM" id="SSF46785">
    <property type="entry name" value="Winged helix' DNA-binding domain"/>
    <property type="match status" value="1"/>
</dbReference>
<keyword evidence="7" id="KW-1185">Reference proteome</keyword>
<feature type="domain" description="Cyclic nucleotide-binding" evidence="4">
    <location>
        <begin position="22"/>
        <end position="142"/>
    </location>
</feature>
<evidence type="ECO:0000256" key="2">
    <source>
        <dbReference type="ARBA" id="ARBA00023125"/>
    </source>
</evidence>
<keyword evidence="2" id="KW-0238">DNA-binding</keyword>
<dbReference type="PANTHER" id="PTHR24567">
    <property type="entry name" value="CRP FAMILY TRANSCRIPTIONAL REGULATORY PROTEIN"/>
    <property type="match status" value="1"/>
</dbReference>
<dbReference type="Proteomes" id="UP001205748">
    <property type="component" value="Unassembled WGS sequence"/>
</dbReference>
<reference evidence="6" key="1">
    <citation type="submission" date="2022-07" db="EMBL/GenBank/DDBJ databases">
        <title>Enhanced cultured diversity of the mouse gut microbiota enables custom-made synthetic communities.</title>
        <authorList>
            <person name="Afrizal A."/>
        </authorList>
    </citation>
    <scope>NUCLEOTIDE SEQUENCE</scope>
    <source>
        <strain evidence="6">DSM 28593</strain>
    </source>
</reference>
<dbReference type="GO" id="GO:0003700">
    <property type="term" value="F:DNA-binding transcription factor activity"/>
    <property type="evidence" value="ECO:0007669"/>
    <property type="project" value="TreeGrafter"/>
</dbReference>
<dbReference type="InterPro" id="IPR036388">
    <property type="entry name" value="WH-like_DNA-bd_sf"/>
</dbReference>
<dbReference type="Pfam" id="PF13545">
    <property type="entry name" value="HTH_Crp_2"/>
    <property type="match status" value="1"/>
</dbReference>
<dbReference type="Pfam" id="PF00027">
    <property type="entry name" value="cNMP_binding"/>
    <property type="match status" value="1"/>
</dbReference>
<dbReference type="InterPro" id="IPR012318">
    <property type="entry name" value="HTH_CRP"/>
</dbReference>
<dbReference type="Gene3D" id="2.60.120.10">
    <property type="entry name" value="Jelly Rolls"/>
    <property type="match status" value="1"/>
</dbReference>
<sequence>MEIITCNCSDCEHRSCARHVPIFSQLNKVQLERVLSLIKRRKYKKGEIILFEGNESKNLMIINRGKVKAYRYTPEGKEQILSIYSSGDFIGEMNILINQHSTYNAEALENTHICMIYKEDFEKLIHDYPDISLNIIEELVKRLEKTQSMLQSLGTKDIESRIGTMLLDFARNYGKDNKEGVLINLPLNREGMANYIGVTRETISRKLNALQEESIIEIIGNKKILVKNIEALSQSV</sequence>
<dbReference type="SMART" id="SM00419">
    <property type="entry name" value="HTH_CRP"/>
    <property type="match status" value="1"/>
</dbReference>
<evidence type="ECO:0000259" key="4">
    <source>
        <dbReference type="PROSITE" id="PS50042"/>
    </source>
</evidence>
<dbReference type="SMART" id="SM00100">
    <property type="entry name" value="cNMP"/>
    <property type="match status" value="1"/>
</dbReference>
<dbReference type="PROSITE" id="PS51063">
    <property type="entry name" value="HTH_CRP_2"/>
    <property type="match status" value="1"/>
</dbReference>
<dbReference type="SUPFAM" id="SSF51206">
    <property type="entry name" value="cAMP-binding domain-like"/>
    <property type="match status" value="1"/>
</dbReference>
<dbReference type="PANTHER" id="PTHR24567:SF28">
    <property type="entry name" value="LISTERIOLYSIN REGULATORY PROTEIN"/>
    <property type="match status" value="1"/>
</dbReference>
<dbReference type="PROSITE" id="PS50042">
    <property type="entry name" value="CNMP_BINDING_3"/>
    <property type="match status" value="1"/>
</dbReference>
<evidence type="ECO:0000313" key="6">
    <source>
        <dbReference type="EMBL" id="MCR1897671.1"/>
    </source>
</evidence>
<dbReference type="InterPro" id="IPR036390">
    <property type="entry name" value="WH_DNA-bd_sf"/>
</dbReference>
<dbReference type="InterPro" id="IPR014710">
    <property type="entry name" value="RmlC-like_jellyroll"/>
</dbReference>
<evidence type="ECO:0000259" key="5">
    <source>
        <dbReference type="PROSITE" id="PS51063"/>
    </source>
</evidence>
<comment type="caution">
    <text evidence="6">The sequence shown here is derived from an EMBL/GenBank/DDBJ whole genome shotgun (WGS) entry which is preliminary data.</text>
</comment>
<dbReference type="InterPro" id="IPR000595">
    <property type="entry name" value="cNMP-bd_dom"/>
</dbReference>
<dbReference type="CDD" id="cd00092">
    <property type="entry name" value="HTH_CRP"/>
    <property type="match status" value="1"/>
</dbReference>
<keyword evidence="3" id="KW-0804">Transcription</keyword>
<dbReference type="InterPro" id="IPR018490">
    <property type="entry name" value="cNMP-bd_dom_sf"/>
</dbReference>
<dbReference type="PRINTS" id="PR00034">
    <property type="entry name" value="HTHCRP"/>
</dbReference>
<gene>
    <name evidence="6" type="ORF">NSA47_01525</name>
</gene>
<dbReference type="AlphaFoldDB" id="A0AAE3HD34"/>
<dbReference type="CDD" id="cd00038">
    <property type="entry name" value="CAP_ED"/>
    <property type="match status" value="1"/>
</dbReference>
<protein>
    <submittedName>
        <fullName evidence="6">Crp/Fnr family transcriptional regulator</fullName>
    </submittedName>
</protein>
<dbReference type="GO" id="GO:0005829">
    <property type="term" value="C:cytosol"/>
    <property type="evidence" value="ECO:0007669"/>
    <property type="project" value="TreeGrafter"/>
</dbReference>
<name>A0AAE3HD34_9FIRM</name>
<dbReference type="RefSeq" id="WP_257529079.1">
    <property type="nucleotide sequence ID" value="NZ_JANKAS010000001.1"/>
</dbReference>
<accession>A0AAE3HD34</accession>
<dbReference type="EMBL" id="JANKAS010000001">
    <property type="protein sequence ID" value="MCR1897671.1"/>
    <property type="molecule type" value="Genomic_DNA"/>
</dbReference>
<evidence type="ECO:0000313" key="7">
    <source>
        <dbReference type="Proteomes" id="UP001205748"/>
    </source>
</evidence>
<evidence type="ECO:0000256" key="3">
    <source>
        <dbReference type="ARBA" id="ARBA00023163"/>
    </source>
</evidence>
<dbReference type="Gene3D" id="1.10.10.10">
    <property type="entry name" value="Winged helix-like DNA-binding domain superfamily/Winged helix DNA-binding domain"/>
    <property type="match status" value="1"/>
</dbReference>
<dbReference type="GO" id="GO:0003677">
    <property type="term" value="F:DNA binding"/>
    <property type="evidence" value="ECO:0007669"/>
    <property type="project" value="UniProtKB-KW"/>
</dbReference>
<organism evidence="6 7">
    <name type="scientific">Irregularibacter muris</name>
    <dbReference type="NCBI Taxonomy" id="1796619"/>
    <lineage>
        <taxon>Bacteria</taxon>
        <taxon>Bacillati</taxon>
        <taxon>Bacillota</taxon>
        <taxon>Clostridia</taxon>
        <taxon>Eubacteriales</taxon>
        <taxon>Eubacteriaceae</taxon>
        <taxon>Irregularibacter</taxon>
    </lineage>
</organism>
<feature type="domain" description="HTH crp-type" evidence="5">
    <location>
        <begin position="156"/>
        <end position="230"/>
    </location>
</feature>